<feature type="transmembrane region" description="Helical" evidence="1">
    <location>
        <begin position="65"/>
        <end position="85"/>
    </location>
</feature>
<gene>
    <name evidence="2" type="ORF">DQX05_14375</name>
</gene>
<dbReference type="Proteomes" id="UP000266177">
    <property type="component" value="Unassembled WGS sequence"/>
</dbReference>
<reference evidence="2 3" key="1">
    <citation type="submission" date="2018-09" db="EMBL/GenBank/DDBJ databases">
        <title>Paenibacillus SK2017-BO5.</title>
        <authorList>
            <person name="Piskunova J.V."/>
            <person name="Dubiley S.A."/>
            <person name="Severinov K.V."/>
        </authorList>
    </citation>
    <scope>NUCLEOTIDE SEQUENCE [LARGE SCALE GENOMIC DNA]</scope>
    <source>
        <strain evidence="2 3">BO5</strain>
    </source>
</reference>
<evidence type="ECO:0000313" key="2">
    <source>
        <dbReference type="EMBL" id="RJG23063.1"/>
    </source>
</evidence>
<sequence>MEISQIEALLIIISFLTLYTLIVVLGIHFIFRKNILLRNYVYLGLLAIGLIVSYYSTIFKDRSNWIQSLLFTIIFIGLVRQQLIYRKKNKMNK</sequence>
<evidence type="ECO:0000313" key="3">
    <source>
        <dbReference type="Proteomes" id="UP000266177"/>
    </source>
</evidence>
<accession>A0A3A3GGJ4</accession>
<name>A0A3A3GGJ4_PANTH</name>
<organism evidence="2 3">
    <name type="scientific">Paenibacillus thiaminolyticus</name>
    <name type="common">Bacillus thiaminolyticus</name>
    <dbReference type="NCBI Taxonomy" id="49283"/>
    <lineage>
        <taxon>Bacteria</taxon>
        <taxon>Bacillati</taxon>
        <taxon>Bacillota</taxon>
        <taxon>Bacilli</taxon>
        <taxon>Bacillales</taxon>
        <taxon>Paenibacillaceae</taxon>
        <taxon>Paenibacillus</taxon>
    </lineage>
</organism>
<dbReference type="OrthoDB" id="2627599at2"/>
<dbReference type="AlphaFoldDB" id="A0A3A3GGJ4"/>
<feature type="transmembrane region" description="Helical" evidence="1">
    <location>
        <begin position="6"/>
        <end position="31"/>
    </location>
</feature>
<keyword evidence="1" id="KW-0472">Membrane</keyword>
<keyword evidence="1" id="KW-0812">Transmembrane</keyword>
<evidence type="ECO:0000256" key="1">
    <source>
        <dbReference type="SAM" id="Phobius"/>
    </source>
</evidence>
<feature type="transmembrane region" description="Helical" evidence="1">
    <location>
        <begin position="40"/>
        <end position="59"/>
    </location>
</feature>
<dbReference type="EMBL" id="QYZD01000012">
    <property type="protein sequence ID" value="RJG23063.1"/>
    <property type="molecule type" value="Genomic_DNA"/>
</dbReference>
<protein>
    <submittedName>
        <fullName evidence="2">Uncharacterized protein</fullName>
    </submittedName>
</protein>
<keyword evidence="1" id="KW-1133">Transmembrane helix</keyword>
<comment type="caution">
    <text evidence="2">The sequence shown here is derived from an EMBL/GenBank/DDBJ whole genome shotgun (WGS) entry which is preliminary data.</text>
</comment>
<proteinExistence type="predicted"/>